<dbReference type="KEGG" id="cpm:G5S_0671"/>
<sequence>MLKYFQIFSSLLQVLNPWITLGKAKCQQFQKQHPLCLCALYWLAGSLSRNHTGCAILILVCLHPFLSRHPKQWISQGLCWLIPLIWTPPSTLPHEGPASGTFNIKYAGYGDVYYGEATELCTLYGRKTNPLPCKIFSKTRLQPNLTYRLQGALHHTPQIIFKSNACCEELFKPNPLTLKQKLRRHAHTYLCTLFPKGNSGAFASSLLLGTPLPKELSSLFRRKGLSHLFAVSGWHFSLLAALLGVLFSTFPLKLKNLLSLGILTLATLVLPSSPSVFRAWISITLTSLSPYVLGSCSGLNRLGCGFFLCSCFFSSLSPAFALSFLATLGIQLFFLPIFSFLYTPWTILIPSRYLTLWRYFLSTLSLTLSAQTFIFFPIIGFFGSFVLDGLIYNLFFPLILLPILLLILSSLLFPFLAPLTETLISWVLSHPYLHSKEILSPLSFTAPSPFLLTGIFLTLFFLGVFLIKLAPSHHENSPTLLNYI</sequence>
<feature type="transmembrane region" description="Helical" evidence="6">
    <location>
        <begin position="320"/>
        <end position="343"/>
    </location>
</feature>
<gene>
    <name evidence="8" type="ordered locus">G5S_0671</name>
</gene>
<evidence type="ECO:0000313" key="8">
    <source>
        <dbReference type="EMBL" id="AEB41625.1"/>
    </source>
</evidence>
<proteinExistence type="predicted"/>
<dbReference type="InterPro" id="IPR004477">
    <property type="entry name" value="ComEC_N"/>
</dbReference>
<dbReference type="InterPro" id="IPR052159">
    <property type="entry name" value="Competence_DNA_uptake"/>
</dbReference>
<evidence type="ECO:0000256" key="4">
    <source>
        <dbReference type="ARBA" id="ARBA00022989"/>
    </source>
</evidence>
<evidence type="ECO:0000256" key="6">
    <source>
        <dbReference type="SAM" id="Phobius"/>
    </source>
</evidence>
<dbReference type="RefSeq" id="WP_013712703.1">
    <property type="nucleotide sequence ID" value="NC_015408.1"/>
</dbReference>
<keyword evidence="9" id="KW-1185">Reference proteome</keyword>
<evidence type="ECO:0000259" key="7">
    <source>
        <dbReference type="Pfam" id="PF03772"/>
    </source>
</evidence>
<accession>A0AA34WI60</accession>
<feature type="transmembrane region" description="Helical" evidence="6">
    <location>
        <begin position="363"/>
        <end position="387"/>
    </location>
</feature>
<organism evidence="8 9">
    <name type="scientific">Chlamydia pecorum (strain ATCC VR-628 / DSM 29919 / E58)</name>
    <name type="common">Chlamydophila pecorum</name>
    <dbReference type="NCBI Taxonomy" id="331635"/>
    <lineage>
        <taxon>Bacteria</taxon>
        <taxon>Pseudomonadati</taxon>
        <taxon>Chlamydiota</taxon>
        <taxon>Chlamydiia</taxon>
        <taxon>Chlamydiales</taxon>
        <taxon>Chlamydiaceae</taxon>
        <taxon>Chlamydia/Chlamydophila group</taxon>
        <taxon>Chlamydia</taxon>
    </lineage>
</organism>
<dbReference type="AlphaFoldDB" id="A0AA34WI60"/>
<feature type="transmembrane region" description="Helical" evidence="6">
    <location>
        <begin position="450"/>
        <end position="470"/>
    </location>
</feature>
<evidence type="ECO:0000256" key="1">
    <source>
        <dbReference type="ARBA" id="ARBA00004651"/>
    </source>
</evidence>
<dbReference type="PANTHER" id="PTHR30619:SF7">
    <property type="entry name" value="BETA-LACTAMASE DOMAIN PROTEIN"/>
    <property type="match status" value="1"/>
</dbReference>
<reference evidence="8 9" key="1">
    <citation type="journal article" date="2011" name="J. Bacteriol.">
        <title>Genome sequence of the obligate intracellular animal pathogen Chlamydia pecorum E58.</title>
        <authorList>
            <person name="Mojica S."/>
            <person name="Huot Creasy H."/>
            <person name="Daugherty S."/>
            <person name="Read T.D."/>
            <person name="Kim T."/>
            <person name="Kaltenboeck B."/>
            <person name="Bavoil P."/>
            <person name="Myers G.S."/>
        </authorList>
    </citation>
    <scope>NUCLEOTIDE SEQUENCE [LARGE SCALE GENOMIC DNA]</scope>
    <source>
        <strain evidence="8 9">E58</strain>
    </source>
</reference>
<feature type="transmembrane region" description="Helical" evidence="6">
    <location>
        <begin position="292"/>
        <end position="313"/>
    </location>
</feature>
<comment type="subcellular location">
    <subcellularLocation>
        <location evidence="1">Cell membrane</location>
        <topology evidence="1">Multi-pass membrane protein</topology>
    </subcellularLocation>
</comment>
<protein>
    <submittedName>
        <fullName evidence="8">Competence protein family</fullName>
    </submittedName>
</protein>
<evidence type="ECO:0000256" key="2">
    <source>
        <dbReference type="ARBA" id="ARBA00022475"/>
    </source>
</evidence>
<evidence type="ECO:0000256" key="3">
    <source>
        <dbReference type="ARBA" id="ARBA00022692"/>
    </source>
</evidence>
<evidence type="ECO:0000313" key="9">
    <source>
        <dbReference type="Proteomes" id="UP000008305"/>
    </source>
</evidence>
<dbReference type="PANTHER" id="PTHR30619">
    <property type="entry name" value="DNA INTERNALIZATION/COMPETENCE PROTEIN COMEC/REC2"/>
    <property type="match status" value="1"/>
</dbReference>
<feature type="transmembrane region" description="Helical" evidence="6">
    <location>
        <begin position="257"/>
        <end position="280"/>
    </location>
</feature>
<keyword evidence="2" id="KW-1003">Cell membrane</keyword>
<dbReference type="GO" id="GO:0005886">
    <property type="term" value="C:plasma membrane"/>
    <property type="evidence" value="ECO:0007669"/>
    <property type="project" value="UniProtKB-SubCell"/>
</dbReference>
<feature type="transmembrane region" description="Helical" evidence="6">
    <location>
        <begin position="394"/>
        <end position="417"/>
    </location>
</feature>
<feature type="domain" description="ComEC/Rec2-related protein" evidence="7">
    <location>
        <begin position="212"/>
        <end position="466"/>
    </location>
</feature>
<keyword evidence="3 6" id="KW-0812">Transmembrane</keyword>
<keyword evidence="5 6" id="KW-0472">Membrane</keyword>
<dbReference type="Pfam" id="PF03772">
    <property type="entry name" value="Competence"/>
    <property type="match status" value="1"/>
</dbReference>
<dbReference type="Proteomes" id="UP000008305">
    <property type="component" value="Chromosome"/>
</dbReference>
<name>A0AA34WI60_CHLPE</name>
<keyword evidence="4 6" id="KW-1133">Transmembrane helix</keyword>
<evidence type="ECO:0000256" key="5">
    <source>
        <dbReference type="ARBA" id="ARBA00023136"/>
    </source>
</evidence>
<dbReference type="EMBL" id="CP002608">
    <property type="protein sequence ID" value="AEB41625.1"/>
    <property type="molecule type" value="Genomic_DNA"/>
</dbReference>
<feature type="transmembrane region" description="Helical" evidence="6">
    <location>
        <begin position="228"/>
        <end position="250"/>
    </location>
</feature>